<evidence type="ECO:0000313" key="7">
    <source>
        <dbReference type="Proteomes" id="UP000283634"/>
    </source>
</evidence>
<evidence type="ECO:0000256" key="5">
    <source>
        <dbReference type="ARBA" id="ARBA00025467"/>
    </source>
</evidence>
<dbReference type="VEuPathDB" id="TriTrypDB:TRSC58_04835"/>
<dbReference type="InterPro" id="IPR027413">
    <property type="entry name" value="GROEL-like_equatorial_sf"/>
</dbReference>
<dbReference type="Gene3D" id="1.10.560.10">
    <property type="entry name" value="GroEL-like equatorial domain"/>
    <property type="match status" value="1"/>
</dbReference>
<dbReference type="PANTHER" id="PTHR45633">
    <property type="entry name" value="60 KDA HEAT SHOCK PROTEIN, MITOCHONDRIAL"/>
    <property type="match status" value="1"/>
</dbReference>
<protein>
    <submittedName>
        <fullName evidence="6">Mitochondrial chaperonin HSP60</fullName>
    </submittedName>
</protein>
<feature type="non-terminal residue" evidence="6">
    <location>
        <position position="1"/>
    </location>
</feature>
<dbReference type="GO" id="GO:0042026">
    <property type="term" value="P:protein refolding"/>
    <property type="evidence" value="ECO:0007669"/>
    <property type="project" value="InterPro"/>
</dbReference>
<dbReference type="AlphaFoldDB" id="A0A3R7N3B5"/>
<dbReference type="GeneID" id="40332238"/>
<keyword evidence="2" id="KW-0809">Transit peptide</keyword>
<evidence type="ECO:0000256" key="2">
    <source>
        <dbReference type="ARBA" id="ARBA00022946"/>
    </source>
</evidence>
<keyword evidence="7" id="KW-1185">Reference proteome</keyword>
<evidence type="ECO:0000256" key="3">
    <source>
        <dbReference type="ARBA" id="ARBA00023016"/>
    </source>
</evidence>
<dbReference type="Pfam" id="PF00118">
    <property type="entry name" value="Cpn60_TCP1"/>
    <property type="match status" value="1"/>
</dbReference>
<proteinExistence type="inferred from homology"/>
<keyword evidence="3" id="KW-0346">Stress response</keyword>
<evidence type="ECO:0000256" key="1">
    <source>
        <dbReference type="ARBA" id="ARBA00006607"/>
    </source>
</evidence>
<accession>A0A3R7N3B5</accession>
<dbReference type="InterPro" id="IPR001844">
    <property type="entry name" value="Cpn60/GroEL"/>
</dbReference>
<dbReference type="GO" id="GO:0005524">
    <property type="term" value="F:ATP binding"/>
    <property type="evidence" value="ECO:0007669"/>
    <property type="project" value="InterPro"/>
</dbReference>
<gene>
    <name evidence="6" type="ORF">TraAM80_08305</name>
</gene>
<name>A0A3R7N3B5_TRYRA</name>
<dbReference type="SUPFAM" id="SSF48592">
    <property type="entry name" value="GroEL equatorial domain-like"/>
    <property type="match status" value="1"/>
</dbReference>
<dbReference type="RefSeq" id="XP_029235187.1">
    <property type="nucleotide sequence ID" value="XM_029385057.1"/>
</dbReference>
<dbReference type="Proteomes" id="UP000283634">
    <property type="component" value="Unassembled WGS sequence"/>
</dbReference>
<reference evidence="6 7" key="1">
    <citation type="journal article" date="2018" name="BMC Genomics">
        <title>Genomic comparison of Trypanosoma conorhini and Trypanosoma rangeli to Trypanosoma cruzi strains of high and low virulence.</title>
        <authorList>
            <person name="Bradwell K.R."/>
            <person name="Koparde V.N."/>
            <person name="Matveyev A.V."/>
            <person name="Serrano M.G."/>
            <person name="Alves J.M."/>
            <person name="Parikh H."/>
            <person name="Huang B."/>
            <person name="Lee V."/>
            <person name="Espinosa-Alvarez O."/>
            <person name="Ortiz P.A."/>
            <person name="Costa-Martins A.G."/>
            <person name="Teixeira M.M."/>
            <person name="Buck G.A."/>
        </authorList>
    </citation>
    <scope>NUCLEOTIDE SEQUENCE [LARGE SCALE GENOMIC DNA]</scope>
    <source>
        <strain evidence="6 7">AM80</strain>
    </source>
</reference>
<dbReference type="InterPro" id="IPR002423">
    <property type="entry name" value="Cpn60/GroEL/TCP-1"/>
</dbReference>
<dbReference type="OMA" id="FFICIEC"/>
<comment type="function">
    <text evidence="5">Implicated in mitochondrial protein import and macromolecular assembly. May facilitate the correct folding of imported proteins. May also prevent misfolding and promote the refolding and proper assembly of unfolded polypeptides generated under stress conditions in the mitochondrial matrix.</text>
</comment>
<dbReference type="OrthoDB" id="1733909at2759"/>
<evidence type="ECO:0000313" key="6">
    <source>
        <dbReference type="EMBL" id="RNE99416.1"/>
    </source>
</evidence>
<keyword evidence="4" id="KW-0143">Chaperone</keyword>
<sequence>ITDALCSTRAAVQEGIVPGGGVALLRTCKALDKLLGDSSLTADQRTGVQIIRNAVRLPAHTIVQNAGKEGVVVVEKVLETNDAAVGYDAQRDRYVNMFEAGIIDPTRVVRVAITYAVSIASLMMTAEAAVVELPKEETPQPVVWVAWAVWM</sequence>
<dbReference type="GO" id="GO:0140662">
    <property type="term" value="F:ATP-dependent protein folding chaperone"/>
    <property type="evidence" value="ECO:0007669"/>
    <property type="project" value="InterPro"/>
</dbReference>
<comment type="similarity">
    <text evidence="1">Belongs to the chaperonin (HSP60) family.</text>
</comment>
<evidence type="ECO:0000256" key="4">
    <source>
        <dbReference type="ARBA" id="ARBA00023186"/>
    </source>
</evidence>
<organism evidence="6 7">
    <name type="scientific">Trypanosoma rangeli</name>
    <dbReference type="NCBI Taxonomy" id="5698"/>
    <lineage>
        <taxon>Eukaryota</taxon>
        <taxon>Discoba</taxon>
        <taxon>Euglenozoa</taxon>
        <taxon>Kinetoplastea</taxon>
        <taxon>Metakinetoplastina</taxon>
        <taxon>Trypanosomatida</taxon>
        <taxon>Trypanosomatidae</taxon>
        <taxon>Trypanosoma</taxon>
        <taxon>Herpetosoma</taxon>
    </lineage>
</organism>
<dbReference type="EMBL" id="MKGL01000388">
    <property type="protein sequence ID" value="RNE99416.1"/>
    <property type="molecule type" value="Genomic_DNA"/>
</dbReference>
<dbReference type="PROSITE" id="PS00296">
    <property type="entry name" value="CHAPERONINS_CPN60"/>
    <property type="match status" value="1"/>
</dbReference>
<dbReference type="InterPro" id="IPR018370">
    <property type="entry name" value="Chaperonin_Cpn60_CS"/>
</dbReference>
<comment type="caution">
    <text evidence="6">The sequence shown here is derived from an EMBL/GenBank/DDBJ whole genome shotgun (WGS) entry which is preliminary data.</text>
</comment>